<dbReference type="SUPFAM" id="SSF57667">
    <property type="entry name" value="beta-beta-alpha zinc fingers"/>
    <property type="match status" value="1"/>
</dbReference>
<keyword evidence="4 9" id="KW-0862">Zinc</keyword>
<evidence type="ECO:0000256" key="4">
    <source>
        <dbReference type="ARBA" id="ARBA00022833"/>
    </source>
</evidence>
<keyword evidence="2 9" id="KW-0479">Metal-binding</keyword>
<reference evidence="13" key="2">
    <citation type="submission" date="2025-09" db="UniProtKB">
        <authorList>
            <consortium name="Ensembl"/>
        </authorList>
    </citation>
    <scope>IDENTIFICATION</scope>
</reference>
<evidence type="ECO:0000256" key="5">
    <source>
        <dbReference type="ARBA" id="ARBA00022884"/>
    </source>
</evidence>
<organism evidence="13 14">
    <name type="scientific">Cebus imitator</name>
    <name type="common">Panamanian white-faced capuchin</name>
    <name type="synonym">Cebus capucinus imitator</name>
    <dbReference type="NCBI Taxonomy" id="2715852"/>
    <lineage>
        <taxon>Eukaryota</taxon>
        <taxon>Metazoa</taxon>
        <taxon>Chordata</taxon>
        <taxon>Craniata</taxon>
        <taxon>Vertebrata</taxon>
        <taxon>Euteleostomi</taxon>
        <taxon>Mammalia</taxon>
        <taxon>Eutheria</taxon>
        <taxon>Euarchontoglires</taxon>
        <taxon>Primates</taxon>
        <taxon>Haplorrhini</taxon>
        <taxon>Platyrrhini</taxon>
        <taxon>Cebidae</taxon>
        <taxon>Cebinae</taxon>
        <taxon>Cebus</taxon>
    </lineage>
</organism>
<dbReference type="GO" id="GO:0008270">
    <property type="term" value="F:zinc ion binding"/>
    <property type="evidence" value="ECO:0007669"/>
    <property type="project" value="UniProtKB-UniRule"/>
</dbReference>
<keyword evidence="7 9" id="KW-0687">Ribonucleoprotein</keyword>
<keyword evidence="3 9" id="KW-0863">Zinc-finger</keyword>
<dbReference type="OMA" id="PACPMIV"/>
<dbReference type="Proteomes" id="UP000233040">
    <property type="component" value="Unassembled WGS sequence"/>
</dbReference>
<comment type="subunit">
    <text evidence="9">U1 snRNP is composed of the 7 core Sm proteins SNRPB, SNRPD1, SNRPD2, SNRPD3, SNRPE, SNRPF and SNRPG that assemble in a heptameric protein ring on the Sm site of the small nuclear RNA to form the core snRNP, and at least 3 U1 snRNP-specific proteins SNRNP70/U1-70K, SNRPA/U1-A and SNRPC/U1-C. SNRPC/U1-C interacts with U1 snRNA and the 5' splice-site region of the pre-mRNA.</text>
</comment>
<dbReference type="GeneTree" id="ENSGT00730000110997"/>
<accession>A0A2K5QYD1</accession>
<evidence type="ECO:0000256" key="1">
    <source>
        <dbReference type="ARBA" id="ARBA00004123"/>
    </source>
</evidence>
<dbReference type="Gene3D" id="3.30.160.60">
    <property type="entry name" value="Classic Zinc Finger"/>
    <property type="match status" value="1"/>
</dbReference>
<evidence type="ECO:0000256" key="2">
    <source>
        <dbReference type="ARBA" id="ARBA00022723"/>
    </source>
</evidence>
<dbReference type="GO" id="GO:0030619">
    <property type="term" value="F:U1 snRNA binding"/>
    <property type="evidence" value="ECO:0007669"/>
    <property type="project" value="UniProtKB-UniRule"/>
</dbReference>
<feature type="region of interest" description="Disordered" evidence="11">
    <location>
        <begin position="62"/>
        <end position="91"/>
    </location>
</feature>
<comment type="subunit">
    <text evidence="8">Component of the U1 snRNP. The U1 snRNP is composed of the U1 snRNA and the 7 core Sm proteins SNRPB, SNRPD1, SNRPD2, SNRPD3, SNRPE, SNRPF and SNRPG that assemble in a heptameric protein ring on the Sm site of the small nuclear RNA to form the core snRNP, and at least 3 U1 snRNP-specific proteins SNRNP70/U1-70K, SNRPA/U1-A and SNRPC/U1-C. SNRPC/U1-C interacts with U1 snRNA and the 5' splice-site region of the pre-mRNA. Interacts (via N-terminus) with TIA1 (via C-terminus); thereby promoting spliceosomal U1 snRNP recruitment to 5' splice sites.</text>
</comment>
<keyword evidence="5 9" id="KW-0694">RNA-binding</keyword>
<dbReference type="SMART" id="SM00451">
    <property type="entry name" value="ZnF_U1"/>
    <property type="match status" value="1"/>
</dbReference>
<keyword evidence="6 9" id="KW-0539">Nucleus</keyword>
<comment type="function">
    <text evidence="10">Component of the spliceosomal U1 snRNP, which is essential for recognition of the pre-mRNA 5' splice-site and the subsequent assembly of the spliceosome. snrpc/U1-C is directly involved in initial 5' splice-site recognition for both constitutive and regulated alternative splicing. The interaction with the 5' splice-site seems to precede base-pairing between the pre-mRNA and the U1 snRNA. Stimulates E complex formation by stabilizing the base pairing of the 5' end of the U1 snRNA and the 5' splice-site region.</text>
</comment>
<evidence type="ECO:0000256" key="8">
    <source>
        <dbReference type="ARBA" id="ARBA00046357"/>
    </source>
</evidence>
<comment type="subcellular location">
    <subcellularLocation>
        <location evidence="1 9 10">Nucleus</location>
    </subcellularLocation>
</comment>
<dbReference type="PANTHER" id="PTHR31148">
    <property type="entry name" value="U1 SMALL NUCLEAR RIBONUCLEOPROTEIN C"/>
    <property type="match status" value="1"/>
</dbReference>
<evidence type="ECO:0000256" key="9">
    <source>
        <dbReference type="HAMAP-Rule" id="MF_03153"/>
    </source>
</evidence>
<dbReference type="FunFam" id="3.30.160.60:FF:000059">
    <property type="entry name" value="U1 small nuclear ribonucleoprotein C"/>
    <property type="match status" value="1"/>
</dbReference>
<dbReference type="PROSITE" id="PS50171">
    <property type="entry name" value="ZF_MATRIN"/>
    <property type="match status" value="1"/>
</dbReference>
<gene>
    <name evidence="9" type="primary">SNRPC</name>
</gene>
<feature type="domain" description="Matrin-type" evidence="12">
    <location>
        <begin position="4"/>
        <end position="36"/>
    </location>
</feature>
<evidence type="ECO:0000313" key="14">
    <source>
        <dbReference type="Proteomes" id="UP000233040"/>
    </source>
</evidence>
<dbReference type="AlphaFoldDB" id="A0A2K5QYD1"/>
<feature type="compositionally biased region" description="Pro residues" evidence="11">
    <location>
        <begin position="77"/>
        <end position="87"/>
    </location>
</feature>
<comment type="function">
    <text evidence="9">Component of the spliceosomal U1 snRNP, which is essential for recognition of the pre-mRNA 5' splice-site and the subsequent assembly of the spliceosome. SNRPC/U1-C is directly involved in initial 5' splice-site recognition for both constitutive and regulated alternative splicing. The interaction with the 5' splice-site seems to precede base-pairing between the pre-mRNA and the U1 snRNA. Stimulates commitment or early (E) complex formation by stabilizing the base pairing of the 5' end of the U1 snRNA and the 5' splice-site region.</text>
</comment>
<evidence type="ECO:0000256" key="7">
    <source>
        <dbReference type="ARBA" id="ARBA00023274"/>
    </source>
</evidence>
<dbReference type="GO" id="GO:0000243">
    <property type="term" value="C:commitment complex"/>
    <property type="evidence" value="ECO:0007669"/>
    <property type="project" value="UniProtKB-UniRule"/>
</dbReference>
<dbReference type="Ensembl" id="ENSCCAT00000038383.1">
    <property type="protein sequence ID" value="ENSCCAP00000020892.1"/>
    <property type="gene ID" value="ENSCCAG00000028293.1"/>
</dbReference>
<proteinExistence type="inferred from homology"/>
<dbReference type="InterPro" id="IPR017340">
    <property type="entry name" value="U1_snRNP-C"/>
</dbReference>
<comment type="similarity">
    <text evidence="9 10">Belongs to the U1 small nuclear ribonucleoprotein C family.</text>
</comment>
<dbReference type="GO" id="GO:0030627">
    <property type="term" value="F:pre-mRNA 5'-splice site binding"/>
    <property type="evidence" value="ECO:0007669"/>
    <property type="project" value="InterPro"/>
</dbReference>
<dbReference type="Pfam" id="PF06220">
    <property type="entry name" value="zf-U1"/>
    <property type="match status" value="1"/>
</dbReference>
<evidence type="ECO:0000313" key="13">
    <source>
        <dbReference type="Ensembl" id="ENSCCAP00000020892.1"/>
    </source>
</evidence>
<dbReference type="GO" id="GO:0000387">
    <property type="term" value="P:spliceosomal snRNP assembly"/>
    <property type="evidence" value="ECO:0007669"/>
    <property type="project" value="UniProtKB-UniRule"/>
</dbReference>
<evidence type="ECO:0000256" key="11">
    <source>
        <dbReference type="SAM" id="MobiDB-lite"/>
    </source>
</evidence>
<dbReference type="InterPro" id="IPR000690">
    <property type="entry name" value="Matrin/U1-C_Znf_C2H2"/>
</dbReference>
<dbReference type="InterPro" id="IPR036236">
    <property type="entry name" value="Znf_C2H2_sf"/>
</dbReference>
<evidence type="ECO:0000256" key="3">
    <source>
        <dbReference type="ARBA" id="ARBA00022771"/>
    </source>
</evidence>
<evidence type="ECO:0000259" key="12">
    <source>
        <dbReference type="PROSITE" id="PS50171"/>
    </source>
</evidence>
<dbReference type="PANTHER" id="PTHR31148:SF1">
    <property type="entry name" value="U1 SMALL NUCLEAR RIBONUCLEOPROTEIN C"/>
    <property type="match status" value="1"/>
</dbReference>
<evidence type="ECO:0000256" key="10">
    <source>
        <dbReference type="PIRNR" id="PIRNR037969"/>
    </source>
</evidence>
<reference evidence="13" key="1">
    <citation type="submission" date="2025-08" db="UniProtKB">
        <authorList>
            <consortium name="Ensembl"/>
        </authorList>
    </citation>
    <scope>IDENTIFICATION</scope>
</reference>
<dbReference type="InterPro" id="IPR013085">
    <property type="entry name" value="U1-CZ_Znf_C2H2"/>
</dbReference>
<dbReference type="GO" id="GO:0071004">
    <property type="term" value="C:U2-type prespliceosome"/>
    <property type="evidence" value="ECO:0007669"/>
    <property type="project" value="UniProtKB-UniRule"/>
</dbReference>
<name>A0A2K5QYD1_CEBIM</name>
<dbReference type="HAMAP" id="MF_03153">
    <property type="entry name" value="U1_C"/>
    <property type="match status" value="1"/>
</dbReference>
<evidence type="ECO:0000256" key="6">
    <source>
        <dbReference type="ARBA" id="ARBA00023242"/>
    </source>
</evidence>
<dbReference type="GO" id="GO:0003729">
    <property type="term" value="F:mRNA binding"/>
    <property type="evidence" value="ECO:0007669"/>
    <property type="project" value="UniProtKB-UniRule"/>
</dbReference>
<dbReference type="STRING" id="9516.ENSCCAP00000020892"/>
<sequence>MPKFYCDYCDTNLTHDSPSVRKRHCSGRKHKKNVKDDYQKWMEEQAQSLIDKTTAAFQQGKISPIPFSAPPSGGAMIPPPPSLPGPPCRGMIMRLPMGGHVPMMPGPPMVTPPACPMIVPTQPGMIRPDR</sequence>
<dbReference type="InterPro" id="IPR003604">
    <property type="entry name" value="Matrin/U1-like-C_Znf_C2H2"/>
</dbReference>
<dbReference type="PIRSF" id="PIRSF037969">
    <property type="entry name" value="U1_snRNP-C"/>
    <property type="match status" value="1"/>
</dbReference>
<protein>
    <recommendedName>
        <fullName evidence="9 10">U1 small nuclear ribonucleoprotein C</fullName>
        <shortName evidence="9 10">U1 snRNP C</shortName>
        <shortName evidence="9 10">U1-C</shortName>
        <shortName evidence="9 10">U1C</shortName>
    </recommendedName>
</protein>
<keyword evidence="14" id="KW-1185">Reference proteome</keyword>
<dbReference type="GO" id="GO:0005685">
    <property type="term" value="C:U1 snRNP"/>
    <property type="evidence" value="ECO:0007669"/>
    <property type="project" value="UniProtKB-UniRule"/>
</dbReference>
<dbReference type="GO" id="GO:0000395">
    <property type="term" value="P:mRNA 5'-splice site recognition"/>
    <property type="evidence" value="ECO:0007669"/>
    <property type="project" value="UniProtKB-UniRule"/>
</dbReference>